<dbReference type="KEGG" id="xva:C7V42_11605"/>
<evidence type="ECO:0000313" key="1">
    <source>
        <dbReference type="EMBL" id="RNL00261.1"/>
    </source>
</evidence>
<dbReference type="Proteomes" id="UP000284283">
    <property type="component" value="Unassembled WGS sequence"/>
</dbReference>
<protein>
    <submittedName>
        <fullName evidence="1">Uncharacterized protein</fullName>
    </submittedName>
</protein>
<reference evidence="1 2" key="1">
    <citation type="submission" date="2018-03" db="EMBL/GenBank/DDBJ databases">
        <authorList>
            <person name="Wu G."/>
        </authorList>
    </citation>
    <scope>NUCLEOTIDE SEQUENCE [LARGE SCALE GENOMIC DNA]</scope>
    <source>
        <strain evidence="1 2">SAM-118</strain>
    </source>
</reference>
<accession>A0AAE8F4Y8</accession>
<sequence length="227" mass="25352">MLCDDIFNQYYLKYDDLPATYRRAWNTVVLHRMANMKVQAGLAVTVQKMKLAWAEFAKDGLINIGKIHFGQIRVAGNFAGSGNVNQKAILGFPQEITGRPLKVYADDIRATDLGGTGVGADRIPVQIFLRGETWIATNNRGYAVHCMAGVMPLRIWPHEETVDERNRLRECWDAKGIRYLEGVQERLSVVPRTLPSTEMPLTNGPNDTVIAKVVTVPEHFTILNTAG</sequence>
<dbReference type="EMBL" id="PYTT01000122">
    <property type="protein sequence ID" value="RNL00261.1"/>
    <property type="molecule type" value="Genomic_DNA"/>
</dbReference>
<comment type="caution">
    <text evidence="1">The sequence shown here is derived from an EMBL/GenBank/DDBJ whole genome shotgun (WGS) entry which is preliminary data.</text>
</comment>
<proteinExistence type="predicted"/>
<evidence type="ECO:0000313" key="2">
    <source>
        <dbReference type="Proteomes" id="UP000284283"/>
    </source>
</evidence>
<gene>
    <name evidence="1" type="ORF">C9386_14695</name>
</gene>
<organism evidence="1 2">
    <name type="scientific">Xanthomonas vasicola pv. vasculorum</name>
    <dbReference type="NCBI Taxonomy" id="325776"/>
    <lineage>
        <taxon>Bacteria</taxon>
        <taxon>Pseudomonadati</taxon>
        <taxon>Pseudomonadota</taxon>
        <taxon>Gammaproteobacteria</taxon>
        <taxon>Lysobacterales</taxon>
        <taxon>Lysobacteraceae</taxon>
        <taxon>Xanthomonas</taxon>
    </lineage>
</organism>
<dbReference type="AlphaFoldDB" id="A0AAE8F4Y8"/>
<name>A0AAE8F4Y8_XANVA</name>